<feature type="compositionally biased region" description="Basic and acidic residues" evidence="1">
    <location>
        <begin position="236"/>
        <end position="250"/>
    </location>
</feature>
<dbReference type="Proteomes" id="UP000714275">
    <property type="component" value="Unassembled WGS sequence"/>
</dbReference>
<dbReference type="AlphaFoldDB" id="A0A9P7A502"/>
<accession>A0A9P7A502</accession>
<organism evidence="2 3">
    <name type="scientific">Suillus placidus</name>
    <dbReference type="NCBI Taxonomy" id="48579"/>
    <lineage>
        <taxon>Eukaryota</taxon>
        <taxon>Fungi</taxon>
        <taxon>Dikarya</taxon>
        <taxon>Basidiomycota</taxon>
        <taxon>Agaricomycotina</taxon>
        <taxon>Agaricomycetes</taxon>
        <taxon>Agaricomycetidae</taxon>
        <taxon>Boletales</taxon>
        <taxon>Suillineae</taxon>
        <taxon>Suillaceae</taxon>
        <taxon>Suillus</taxon>
    </lineage>
</organism>
<comment type="caution">
    <text evidence="2">The sequence shown here is derived from an EMBL/GenBank/DDBJ whole genome shotgun (WGS) entry which is preliminary data.</text>
</comment>
<keyword evidence="3" id="KW-1185">Reference proteome</keyword>
<evidence type="ECO:0000256" key="1">
    <source>
        <dbReference type="SAM" id="MobiDB-lite"/>
    </source>
</evidence>
<dbReference type="EMBL" id="JABBWD010000003">
    <property type="protein sequence ID" value="KAG1782346.1"/>
    <property type="molecule type" value="Genomic_DNA"/>
</dbReference>
<name>A0A9P7A502_9AGAM</name>
<evidence type="ECO:0000313" key="2">
    <source>
        <dbReference type="EMBL" id="KAG1782346.1"/>
    </source>
</evidence>
<dbReference type="OrthoDB" id="3165318at2759"/>
<reference evidence="2" key="1">
    <citation type="journal article" date="2020" name="New Phytol.">
        <title>Comparative genomics reveals dynamic genome evolution in host specialist ectomycorrhizal fungi.</title>
        <authorList>
            <person name="Lofgren L.A."/>
            <person name="Nguyen N.H."/>
            <person name="Vilgalys R."/>
            <person name="Ruytinx J."/>
            <person name="Liao H.L."/>
            <person name="Branco S."/>
            <person name="Kuo A."/>
            <person name="LaButti K."/>
            <person name="Lipzen A."/>
            <person name="Andreopoulos W."/>
            <person name="Pangilinan J."/>
            <person name="Riley R."/>
            <person name="Hundley H."/>
            <person name="Na H."/>
            <person name="Barry K."/>
            <person name="Grigoriev I.V."/>
            <person name="Stajich J.E."/>
            <person name="Kennedy P.G."/>
        </authorList>
    </citation>
    <scope>NUCLEOTIDE SEQUENCE</scope>
    <source>
        <strain evidence="2">DOB743</strain>
    </source>
</reference>
<gene>
    <name evidence="2" type="ORF">EV702DRAFT_377156</name>
</gene>
<evidence type="ECO:0000313" key="3">
    <source>
        <dbReference type="Proteomes" id="UP000714275"/>
    </source>
</evidence>
<protein>
    <submittedName>
        <fullName evidence="2">Uncharacterized protein</fullName>
    </submittedName>
</protein>
<proteinExistence type="predicted"/>
<feature type="region of interest" description="Disordered" evidence="1">
    <location>
        <begin position="236"/>
        <end position="258"/>
    </location>
</feature>
<sequence length="258" mass="29207">MIMSPPGAIVRNLTFQSNDLGRETTILLAFDTEVEGLYDTVYPVVWKVFTFPKKGSRKFVVTYTNDLAFAEADITDENHVNTHATFQLKPGQQTTLTLEDDSDSDDLSFSPPVDGAHINGYLTAENKTGLVQDLAFGFFTPSMMQQMLMHTRPAPVLFFKEVENGRNATAQWKPVLRVYLESDYRETEVLVNAINSAAIWEQDLHLLFRNTIFNLERDTKTGRCTLTKTQCMTSEVKKGEKGHSSSESRFSRLSRLFV</sequence>